<gene>
    <name evidence="2" type="ORF">H9Q13_05435</name>
</gene>
<proteinExistence type="predicted"/>
<protein>
    <submittedName>
        <fullName evidence="2">Uncharacterized protein</fullName>
    </submittedName>
</protein>
<dbReference type="RefSeq" id="WP_191182765.1">
    <property type="nucleotide sequence ID" value="NZ_JACXAJ010000002.1"/>
</dbReference>
<evidence type="ECO:0000313" key="2">
    <source>
        <dbReference type="EMBL" id="MBD1396601.1"/>
    </source>
</evidence>
<name>A0ABR7XFA5_9BACT</name>
<keyword evidence="3" id="KW-1185">Reference proteome</keyword>
<feature type="compositionally biased region" description="Polar residues" evidence="1">
    <location>
        <begin position="42"/>
        <end position="60"/>
    </location>
</feature>
<evidence type="ECO:0000256" key="1">
    <source>
        <dbReference type="SAM" id="MobiDB-lite"/>
    </source>
</evidence>
<feature type="region of interest" description="Disordered" evidence="1">
    <location>
        <begin position="1"/>
        <end position="20"/>
    </location>
</feature>
<evidence type="ECO:0000313" key="3">
    <source>
        <dbReference type="Proteomes" id="UP000625551"/>
    </source>
</evidence>
<dbReference type="EMBL" id="JACXAJ010000002">
    <property type="protein sequence ID" value="MBD1396601.1"/>
    <property type="molecule type" value="Genomic_DNA"/>
</dbReference>
<dbReference type="Proteomes" id="UP000625551">
    <property type="component" value="Unassembled WGS sequence"/>
</dbReference>
<accession>A0ABR7XFA5</accession>
<comment type="caution">
    <text evidence="2">The sequence shown here is derived from an EMBL/GenBank/DDBJ whole genome shotgun (WGS) entry which is preliminary data.</text>
</comment>
<feature type="region of interest" description="Disordered" evidence="1">
    <location>
        <begin position="28"/>
        <end position="60"/>
    </location>
</feature>
<organism evidence="2 3">
    <name type="scientific">Pontibacter aquaedesilientis</name>
    <dbReference type="NCBI Taxonomy" id="2766980"/>
    <lineage>
        <taxon>Bacteria</taxon>
        <taxon>Pseudomonadati</taxon>
        <taxon>Bacteroidota</taxon>
        <taxon>Cytophagia</taxon>
        <taxon>Cytophagales</taxon>
        <taxon>Hymenobacteraceae</taxon>
        <taxon>Pontibacter</taxon>
    </lineage>
</organism>
<feature type="compositionally biased region" description="Polar residues" evidence="1">
    <location>
        <begin position="1"/>
        <end position="14"/>
    </location>
</feature>
<sequence>MSRQKVSASRTGETASRLAKPCYKKKPVTIPESSSNNSCCNTHSAIPDTSPTITNNIGYT</sequence>
<reference evidence="2 3" key="1">
    <citation type="submission" date="2020-09" db="EMBL/GenBank/DDBJ databases">
        <title>Genome sequencing and assembly of Pontibacter sp.</title>
        <authorList>
            <person name="Chhetri G."/>
        </authorList>
    </citation>
    <scope>NUCLEOTIDE SEQUENCE [LARGE SCALE GENOMIC DNA]</scope>
    <source>
        <strain evidence="2 3">JH31</strain>
    </source>
</reference>